<organism evidence="1">
    <name type="scientific">Brassica napus</name>
    <name type="common">Rape</name>
    <dbReference type="NCBI Taxonomy" id="3708"/>
    <lineage>
        <taxon>Eukaryota</taxon>
        <taxon>Viridiplantae</taxon>
        <taxon>Streptophyta</taxon>
        <taxon>Embryophyta</taxon>
        <taxon>Tracheophyta</taxon>
        <taxon>Spermatophyta</taxon>
        <taxon>Magnoliopsida</taxon>
        <taxon>eudicotyledons</taxon>
        <taxon>Gunneridae</taxon>
        <taxon>Pentapetalae</taxon>
        <taxon>rosids</taxon>
        <taxon>malvids</taxon>
        <taxon>Brassicales</taxon>
        <taxon>Brassicaceae</taxon>
        <taxon>Brassiceae</taxon>
        <taxon>Brassica</taxon>
    </lineage>
</organism>
<dbReference type="EMBL" id="HG994372">
    <property type="protein sequence ID" value="CAF2105734.1"/>
    <property type="molecule type" value="Genomic_DNA"/>
</dbReference>
<proteinExistence type="predicted"/>
<sequence length="66" mass="7876">MSVYLYSVILYESVYVRKLKLKSLKKHVSCCWPVLSKFESCLLKEQHKIEIKFVKVRPNFKLNPSK</sequence>
<protein>
    <submittedName>
        <fullName evidence="1">(rape) hypothetical protein</fullName>
    </submittedName>
</protein>
<evidence type="ECO:0000313" key="1">
    <source>
        <dbReference type="EMBL" id="CAF2105734.1"/>
    </source>
</evidence>
<reference evidence="1" key="1">
    <citation type="submission" date="2021-01" db="EMBL/GenBank/DDBJ databases">
        <authorList>
            <consortium name="Genoscope - CEA"/>
            <person name="William W."/>
        </authorList>
    </citation>
    <scope>NUCLEOTIDE SEQUENCE</scope>
</reference>
<dbReference type="AlphaFoldDB" id="A0A816TUM0"/>
<accession>A0A816TUM0</accession>
<dbReference type="Proteomes" id="UP001295469">
    <property type="component" value="Chromosome C08"/>
</dbReference>
<gene>
    <name evidence="1" type="ORF">DARMORV10_C08P03450.1</name>
</gene>
<name>A0A816TUM0_BRANA</name>
<feature type="non-terminal residue" evidence="1">
    <location>
        <position position="66"/>
    </location>
</feature>